<evidence type="ECO:0000313" key="3">
    <source>
        <dbReference type="Proteomes" id="UP001189429"/>
    </source>
</evidence>
<comment type="caution">
    <text evidence="2">The sequence shown here is derived from an EMBL/GenBank/DDBJ whole genome shotgun (WGS) entry which is preliminary data.</text>
</comment>
<evidence type="ECO:0000313" key="2">
    <source>
        <dbReference type="EMBL" id="CAK0889537.1"/>
    </source>
</evidence>
<evidence type="ECO:0000256" key="1">
    <source>
        <dbReference type="SAM" id="MobiDB-lite"/>
    </source>
</evidence>
<protein>
    <submittedName>
        <fullName evidence="2">Uncharacterized protein</fullName>
    </submittedName>
</protein>
<feature type="region of interest" description="Disordered" evidence="1">
    <location>
        <begin position="60"/>
        <end position="85"/>
    </location>
</feature>
<dbReference type="Proteomes" id="UP001189429">
    <property type="component" value="Unassembled WGS sequence"/>
</dbReference>
<gene>
    <name evidence="2" type="ORF">PCOR1329_LOCUS70041</name>
</gene>
<organism evidence="2 3">
    <name type="scientific">Prorocentrum cordatum</name>
    <dbReference type="NCBI Taxonomy" id="2364126"/>
    <lineage>
        <taxon>Eukaryota</taxon>
        <taxon>Sar</taxon>
        <taxon>Alveolata</taxon>
        <taxon>Dinophyceae</taxon>
        <taxon>Prorocentrales</taxon>
        <taxon>Prorocentraceae</taxon>
        <taxon>Prorocentrum</taxon>
    </lineage>
</organism>
<proteinExistence type="predicted"/>
<name>A0ABN9WS09_9DINO</name>
<dbReference type="EMBL" id="CAUYUJ010019229">
    <property type="protein sequence ID" value="CAK0889537.1"/>
    <property type="molecule type" value="Genomic_DNA"/>
</dbReference>
<dbReference type="PROSITE" id="PS51257">
    <property type="entry name" value="PROKAR_LIPOPROTEIN"/>
    <property type="match status" value="1"/>
</dbReference>
<keyword evidence="3" id="KW-1185">Reference proteome</keyword>
<reference evidence="2" key="1">
    <citation type="submission" date="2023-10" db="EMBL/GenBank/DDBJ databases">
        <authorList>
            <person name="Chen Y."/>
            <person name="Shah S."/>
            <person name="Dougan E. K."/>
            <person name="Thang M."/>
            <person name="Chan C."/>
        </authorList>
    </citation>
    <scope>NUCLEOTIDE SEQUENCE [LARGE SCALE GENOMIC DNA]</scope>
</reference>
<sequence>MTCPAGRAARRAVQVTTWATSASWCPPSLSSACGAVKGRALYWVVSPDGDVWEELLSGASSGDWPSGGDRLPDNDSAPTDGRKFYSARSRPGLSELVQMASRCREAIGRRGQVSADGPFQVELLQGRLVNASNVFPSAPPPPAGPRHRLTMKQHVSAGDGAAEAAAVDGSIPTPPAAGRVRMLAEPLAGMEVGAVVDVAGQVLFGSGIDALWIHRGRAVRPE</sequence>
<accession>A0ABN9WS09</accession>